<sequence>MTFYKNSINNIKSIKNIKNIDILNIDISNIKDIKGFLSLFDGIIAILLLFLALFAFNSLIYFESPSYDRTLPDSKLANDAIELMATEKGDDYSVLYSIVLILENNNNTLDYTTRSYISTIAGDFLNKIVPDKNYMLVENNILNGEIILIKGYMDDNANISSSTRNIGEYSFTLSIF</sequence>
<keyword evidence="2" id="KW-1185">Reference proteome</keyword>
<dbReference type="EMBL" id="AP019779">
    <property type="protein sequence ID" value="BBL62051.1"/>
    <property type="molecule type" value="Genomic_DNA"/>
</dbReference>
<reference evidence="1" key="1">
    <citation type="submission" date="2019-06" db="EMBL/GenBank/DDBJ databases">
        <title>Complete genome sequence of Methanobrevibacter arboriphilus strain SA.</title>
        <authorList>
            <person name="Asakawa S."/>
        </authorList>
    </citation>
    <scope>NUCLEOTIDE SEQUENCE</scope>
    <source>
        <strain evidence="1">SA</strain>
    </source>
</reference>
<dbReference type="Proteomes" id="UP000825015">
    <property type="component" value="Chromosome"/>
</dbReference>
<protein>
    <submittedName>
        <fullName evidence="1">Uncharacterized protein</fullName>
    </submittedName>
</protein>
<accession>A0ACA8R374</accession>
<proteinExistence type="predicted"/>
<gene>
    <name evidence="1" type="ORF">MarbSA_10910</name>
</gene>
<evidence type="ECO:0000313" key="2">
    <source>
        <dbReference type="Proteomes" id="UP000825015"/>
    </source>
</evidence>
<evidence type="ECO:0000313" key="1">
    <source>
        <dbReference type="EMBL" id="BBL62051.1"/>
    </source>
</evidence>
<organism evidence="1 2">
    <name type="scientific">Methanobrevibacter arboriphilus</name>
    <dbReference type="NCBI Taxonomy" id="39441"/>
    <lineage>
        <taxon>Archaea</taxon>
        <taxon>Methanobacteriati</taxon>
        <taxon>Methanobacteriota</taxon>
        <taxon>Methanomada group</taxon>
        <taxon>Methanobacteria</taxon>
        <taxon>Methanobacteriales</taxon>
        <taxon>Methanobacteriaceae</taxon>
        <taxon>Methanobrevibacter</taxon>
    </lineage>
</organism>
<name>A0ACA8R374_METAZ</name>